<dbReference type="InterPro" id="IPR023404">
    <property type="entry name" value="rSAM_horseshoe"/>
</dbReference>
<dbReference type="PROSITE" id="PS51918">
    <property type="entry name" value="RADICAL_SAM"/>
    <property type="match status" value="1"/>
</dbReference>
<evidence type="ECO:0000256" key="1">
    <source>
        <dbReference type="ARBA" id="ARBA00001966"/>
    </source>
</evidence>
<keyword evidence="6" id="KW-0408">Iron</keyword>
<dbReference type="InterPro" id="IPR051198">
    <property type="entry name" value="BchE-like"/>
</dbReference>
<dbReference type="AlphaFoldDB" id="A0A382ECX4"/>
<evidence type="ECO:0000256" key="5">
    <source>
        <dbReference type="ARBA" id="ARBA00022723"/>
    </source>
</evidence>
<feature type="non-terminal residue" evidence="9">
    <location>
        <position position="529"/>
    </location>
</feature>
<dbReference type="SFLD" id="SFLDS00029">
    <property type="entry name" value="Radical_SAM"/>
    <property type="match status" value="1"/>
</dbReference>
<keyword evidence="5" id="KW-0479">Metal-binding</keyword>
<evidence type="ECO:0000256" key="2">
    <source>
        <dbReference type="ARBA" id="ARBA00022603"/>
    </source>
</evidence>
<dbReference type="InterPro" id="IPR007197">
    <property type="entry name" value="rSAM"/>
</dbReference>
<evidence type="ECO:0000256" key="7">
    <source>
        <dbReference type="ARBA" id="ARBA00023014"/>
    </source>
</evidence>
<keyword evidence="2" id="KW-0489">Methyltransferase</keyword>
<dbReference type="SFLD" id="SFLDG01082">
    <property type="entry name" value="B12-binding_domain_containing"/>
    <property type="match status" value="1"/>
</dbReference>
<sequence>MKILLINPPRRNDSYMYPPTSLLYISQAVRRVGHEAEIVDIPYLLENFPDKYSLFDNSLFEYLLGKDCDVLGLGGLVSTYFFYDVFVKKFRAVKKNIPIVVGCSVGEPIKEVWEDHNPVDYLVESDGEIVIQRLMDGLDAKDYASIEKIPGLHYLKDGRYIRNEPEAIHSIDESVPFLSYDEIDHEYYIVELSKWLEDVIPDRSLIGNEKPRFLPLLTSRGCPYVCSFCFHFNKKMNFHSPDYVVDYIKFLKEKYRINGLYVIDDLFVVDKKRTIRLCERLHQEDLGVVFFGSGGKPGLVGSEVLASMKKAGFIRFSYGIESGSQKILDVMVKETTVEQNIESVKLTEENNVPCFANILFGMPEEDIQTLNETRDFLIKLGLNTSRFYASWAVAYPGTPLYQWMKDNDLVGDTREYLFKVGSIGKYIYNFSNLPLRKLEQKVFELHREVDMAYHLKHKEYKLYLIKLSEILVGKIVYLLNPELRDRIKTFGRQKILRKKMQRLEKRSTAEIEKWITTLNNNADQPQFAP</sequence>
<dbReference type="InterPro" id="IPR034466">
    <property type="entry name" value="Methyltransferase_Class_B"/>
</dbReference>
<comment type="cofactor">
    <cofactor evidence="1">
        <name>[4Fe-4S] cluster</name>
        <dbReference type="ChEBI" id="CHEBI:49883"/>
    </cofactor>
</comment>
<name>A0A382ECX4_9ZZZZ</name>
<feature type="domain" description="Radical SAM core" evidence="8">
    <location>
        <begin position="208"/>
        <end position="431"/>
    </location>
</feature>
<keyword evidence="3" id="KW-0808">Transferase</keyword>
<dbReference type="Pfam" id="PF04055">
    <property type="entry name" value="Radical_SAM"/>
    <property type="match status" value="1"/>
</dbReference>
<gene>
    <name evidence="9" type="ORF">METZ01_LOCUS200695</name>
</gene>
<dbReference type="PANTHER" id="PTHR43409:SF7">
    <property type="entry name" value="BLL1977 PROTEIN"/>
    <property type="match status" value="1"/>
</dbReference>
<dbReference type="InterPro" id="IPR058240">
    <property type="entry name" value="rSAM_sf"/>
</dbReference>
<dbReference type="GO" id="GO:0051539">
    <property type="term" value="F:4 iron, 4 sulfur cluster binding"/>
    <property type="evidence" value="ECO:0007669"/>
    <property type="project" value="UniProtKB-KW"/>
</dbReference>
<proteinExistence type="predicted"/>
<dbReference type="SMART" id="SM00729">
    <property type="entry name" value="Elp3"/>
    <property type="match status" value="1"/>
</dbReference>
<dbReference type="GO" id="GO:0005829">
    <property type="term" value="C:cytosol"/>
    <property type="evidence" value="ECO:0007669"/>
    <property type="project" value="TreeGrafter"/>
</dbReference>
<evidence type="ECO:0000259" key="8">
    <source>
        <dbReference type="PROSITE" id="PS51918"/>
    </source>
</evidence>
<dbReference type="GO" id="GO:0046872">
    <property type="term" value="F:metal ion binding"/>
    <property type="evidence" value="ECO:0007669"/>
    <property type="project" value="UniProtKB-KW"/>
</dbReference>
<accession>A0A382ECX4</accession>
<protein>
    <recommendedName>
        <fullName evidence="8">Radical SAM core domain-containing protein</fullName>
    </recommendedName>
</protein>
<evidence type="ECO:0000256" key="6">
    <source>
        <dbReference type="ARBA" id="ARBA00023004"/>
    </source>
</evidence>
<dbReference type="CDD" id="cd01335">
    <property type="entry name" value="Radical_SAM"/>
    <property type="match status" value="1"/>
</dbReference>
<dbReference type="InterPro" id="IPR006638">
    <property type="entry name" value="Elp3/MiaA/NifB-like_rSAM"/>
</dbReference>
<dbReference type="Gene3D" id="3.80.30.20">
    <property type="entry name" value="tm_1862 like domain"/>
    <property type="match status" value="1"/>
</dbReference>
<evidence type="ECO:0000256" key="3">
    <source>
        <dbReference type="ARBA" id="ARBA00022679"/>
    </source>
</evidence>
<dbReference type="EMBL" id="UINC01043595">
    <property type="protein sequence ID" value="SVB47841.1"/>
    <property type="molecule type" value="Genomic_DNA"/>
</dbReference>
<reference evidence="9" key="1">
    <citation type="submission" date="2018-05" db="EMBL/GenBank/DDBJ databases">
        <authorList>
            <person name="Lanie J.A."/>
            <person name="Ng W.-L."/>
            <person name="Kazmierczak K.M."/>
            <person name="Andrzejewski T.M."/>
            <person name="Davidsen T.M."/>
            <person name="Wayne K.J."/>
            <person name="Tettelin H."/>
            <person name="Glass J.I."/>
            <person name="Rusch D."/>
            <person name="Podicherti R."/>
            <person name="Tsui H.-C.T."/>
            <person name="Winkler M.E."/>
        </authorList>
    </citation>
    <scope>NUCLEOTIDE SEQUENCE</scope>
</reference>
<evidence type="ECO:0000256" key="4">
    <source>
        <dbReference type="ARBA" id="ARBA00022691"/>
    </source>
</evidence>
<dbReference type="GO" id="GO:0003824">
    <property type="term" value="F:catalytic activity"/>
    <property type="evidence" value="ECO:0007669"/>
    <property type="project" value="InterPro"/>
</dbReference>
<dbReference type="SFLD" id="SFLDG01123">
    <property type="entry name" value="methyltransferase_(Class_B)"/>
    <property type="match status" value="1"/>
</dbReference>
<dbReference type="SUPFAM" id="SSF102114">
    <property type="entry name" value="Radical SAM enzymes"/>
    <property type="match status" value="1"/>
</dbReference>
<organism evidence="9">
    <name type="scientific">marine metagenome</name>
    <dbReference type="NCBI Taxonomy" id="408172"/>
    <lineage>
        <taxon>unclassified sequences</taxon>
        <taxon>metagenomes</taxon>
        <taxon>ecological metagenomes</taxon>
    </lineage>
</organism>
<keyword evidence="7" id="KW-0411">Iron-sulfur</keyword>
<dbReference type="PANTHER" id="PTHR43409">
    <property type="entry name" value="ANAEROBIC MAGNESIUM-PROTOPORPHYRIN IX MONOMETHYL ESTER CYCLASE-RELATED"/>
    <property type="match status" value="1"/>
</dbReference>
<evidence type="ECO:0000313" key="9">
    <source>
        <dbReference type="EMBL" id="SVB47841.1"/>
    </source>
</evidence>
<keyword evidence="4" id="KW-0949">S-adenosyl-L-methionine</keyword>